<protein>
    <submittedName>
        <fullName evidence="2">Uncharacterized protein</fullName>
    </submittedName>
</protein>
<evidence type="ECO:0000313" key="3">
    <source>
        <dbReference type="Proteomes" id="UP001159363"/>
    </source>
</evidence>
<feature type="compositionally biased region" description="Polar residues" evidence="1">
    <location>
        <begin position="170"/>
        <end position="180"/>
    </location>
</feature>
<dbReference type="Proteomes" id="UP001159363">
    <property type="component" value="Chromosome 16"/>
</dbReference>
<reference evidence="2 3" key="1">
    <citation type="submission" date="2023-02" db="EMBL/GenBank/DDBJ databases">
        <title>LHISI_Scaffold_Assembly.</title>
        <authorList>
            <person name="Stuart O.P."/>
            <person name="Cleave R."/>
            <person name="Magrath M.J.L."/>
            <person name="Mikheyev A.S."/>
        </authorList>
    </citation>
    <scope>NUCLEOTIDE SEQUENCE [LARGE SCALE GENOMIC DNA]</scope>
    <source>
        <strain evidence="2">Daus_M_001</strain>
        <tissue evidence="2">Leg muscle</tissue>
    </source>
</reference>
<organism evidence="2 3">
    <name type="scientific">Dryococelus australis</name>
    <dbReference type="NCBI Taxonomy" id="614101"/>
    <lineage>
        <taxon>Eukaryota</taxon>
        <taxon>Metazoa</taxon>
        <taxon>Ecdysozoa</taxon>
        <taxon>Arthropoda</taxon>
        <taxon>Hexapoda</taxon>
        <taxon>Insecta</taxon>
        <taxon>Pterygota</taxon>
        <taxon>Neoptera</taxon>
        <taxon>Polyneoptera</taxon>
        <taxon>Phasmatodea</taxon>
        <taxon>Verophasmatodea</taxon>
        <taxon>Anareolatae</taxon>
        <taxon>Phasmatidae</taxon>
        <taxon>Eurycanthinae</taxon>
        <taxon>Dryococelus</taxon>
    </lineage>
</organism>
<feature type="region of interest" description="Disordered" evidence="1">
    <location>
        <begin position="237"/>
        <end position="256"/>
    </location>
</feature>
<dbReference type="EMBL" id="JARBHB010000017">
    <property type="protein sequence ID" value="KAJ8865977.1"/>
    <property type="molecule type" value="Genomic_DNA"/>
</dbReference>
<accession>A0ABQ9G3J5</accession>
<feature type="region of interest" description="Disordered" evidence="1">
    <location>
        <begin position="152"/>
        <end position="212"/>
    </location>
</feature>
<name>A0ABQ9G3J5_9NEOP</name>
<sequence>MGALSDIRSVRLATMDGNAYHMGRTYWVEAPPNLPQYDILLVAAVDLVALFGILRARPDNFTHARGIRYAGPSIQYAGPIPIPSILLTHSSQRSARNRSTELREMSFIPFIRVVREIDEPDFAEWVREIRKQHYKHGAANTVCFARSSTNNGHAMKTRTESRDTCPGSRIRSTTNEQQTEARYHNNRLITSEDDDPNPTSGFPDLGPPKISKNTVIRTRTNKLKEQHLHCTTLHRHNTDTDTDIKHTTDTSQNDNNRQPLCLRRGWRGEGSRLEKLSCEKLYTCSARLLVSLRPLRSPVICRRDDTVPRTPATLADYLCAAEGHQILTLFWGGGVEVMELGLIAAATFAGVKAALRWVDLIRNRRAGSAGASCGGDNVIEELSQKYRDECLQHSRAIAKVATGFNGLFTATHLPAKANRVRFPAEQLPDFRMWESCRTMPPVGGFPRGSPVSPALAFRRGFFYSHRFTLIGSRDLDVKRRSISLHSGGRICRQSNNTGATSQLKKEKSILQITRKLPYIHTLSNDNCRNGGSKQNDCLPCRACGVLLLAISIHRLSLPVGCAPVGTPGPRSRSEGAIRATLTRTPSASSLLRARRAVLPSYAYSRDVVCRVPTRRLGKCRALAVRPHLLVPRDVTNSLPLLWRQQADAGARRVTSLQVIDTLQSKRVPSATCVLGASPLSREWPQYIQFLPGSTLVTSFCCVRRVCTALGKHQLTLQHFTTRHW</sequence>
<keyword evidence="3" id="KW-1185">Reference proteome</keyword>
<evidence type="ECO:0000256" key="1">
    <source>
        <dbReference type="SAM" id="MobiDB-lite"/>
    </source>
</evidence>
<evidence type="ECO:0000313" key="2">
    <source>
        <dbReference type="EMBL" id="KAJ8865977.1"/>
    </source>
</evidence>
<comment type="caution">
    <text evidence="2">The sequence shown here is derived from an EMBL/GenBank/DDBJ whole genome shotgun (WGS) entry which is preliminary data.</text>
</comment>
<gene>
    <name evidence="2" type="ORF">PR048_033501</name>
</gene>
<proteinExistence type="predicted"/>
<feature type="compositionally biased region" description="Basic and acidic residues" evidence="1">
    <location>
        <begin position="237"/>
        <end position="248"/>
    </location>
</feature>